<dbReference type="InterPro" id="IPR027417">
    <property type="entry name" value="P-loop_NTPase"/>
</dbReference>
<dbReference type="InterPro" id="IPR002182">
    <property type="entry name" value="NB-ARC"/>
</dbReference>
<name>A0ABP7HEG7_9ACTN</name>
<proteinExistence type="predicted"/>
<evidence type="ECO:0000313" key="4">
    <source>
        <dbReference type="Proteomes" id="UP001500888"/>
    </source>
</evidence>
<dbReference type="InterPro" id="IPR042197">
    <property type="entry name" value="Apaf_helical"/>
</dbReference>
<dbReference type="Pfam" id="PF13424">
    <property type="entry name" value="TPR_12"/>
    <property type="match status" value="3"/>
</dbReference>
<sequence>MTGEAEIPPVVTTVVTGGRVEKLVNIAHAANVTIYPSDSRSVPQIQQLPPDISDFTGRQEALATLESLLTEAQPTGTAVVVSAISGKAGVGKTALAVHAGHRLRTRYRDGQIYVNLRGYEPQSLRPADVLAEFLRALGTDNAEIPEGLGERERLYRDRIAGRSMLVVLDNAASEQQVRPLLPGSPTCGVIVTSRSRLPGLDGGRNLNLDILAPETALALLTKIVGADRVEAEQEAGRRICELCGGLPLAIRIAGAKLAARPHWRLARLADRLGDEQRRLDELRLGDREVRAGFELSYAAGAPAERAMLRSLGLLQAPDFAAWAAAALAGASPDDAEDLLDRLAQSQLLEPMGEDDRGQLRYRFHDLLRLFAREKLAVEESADTRSAALLALLDACRGPTRRALARLPAGINYLKVAESAMSPLEPPAEESAPSSAEAFAWFATEQATLVSAAHQAFGAELWGPAWELAYCLTHHLRLRSQWHEAEVLYEVALRAARRSGNGGGEAAILRSLGNCYRDQRRFEDALASLGECAARYRDLGQRLGVAQTLTNLGDVYLELNRFGEARECLEECLAIVRALGTVPLIEAYTINSLGCVHKDQGDFARALELFDECLAMFREHGDSLGEAWCLRCVGDTQMEAGRLREAMITLRQALVLFETLGDQVGEGWNQRSLGELLRGLGRHAEGERAVRRCLELFRSAGDRFGEAWGLRGLGDHYRVQGDWARATACFEESLEIFAVLHPGVSRGEAAVLIDLGRTQQAAGRLEEARRSLDRSVKLYREMGDRAGEAWALCWLGAALRECGSALEADRALDGAQALFAGMGVPRGQAVVAFLRGEGSSAVDAAPWYETALAVFAATGDEWWERTTRERLHRLRSADS</sequence>
<comment type="caution">
    <text evidence="3">The sequence shown here is derived from an EMBL/GenBank/DDBJ whole genome shotgun (WGS) entry which is preliminary data.</text>
</comment>
<dbReference type="InterPro" id="IPR011990">
    <property type="entry name" value="TPR-like_helical_dom_sf"/>
</dbReference>
<gene>
    <name evidence="3" type="ORF">GCM10022226_06870</name>
</gene>
<dbReference type="Gene3D" id="1.25.40.10">
    <property type="entry name" value="Tetratricopeptide repeat domain"/>
    <property type="match status" value="2"/>
</dbReference>
<dbReference type="PROSITE" id="PS50005">
    <property type="entry name" value="TPR"/>
    <property type="match status" value="2"/>
</dbReference>
<reference evidence="4" key="1">
    <citation type="journal article" date="2019" name="Int. J. Syst. Evol. Microbiol.">
        <title>The Global Catalogue of Microorganisms (GCM) 10K type strain sequencing project: providing services to taxonomists for standard genome sequencing and annotation.</title>
        <authorList>
            <consortium name="The Broad Institute Genomics Platform"/>
            <consortium name="The Broad Institute Genome Sequencing Center for Infectious Disease"/>
            <person name="Wu L."/>
            <person name="Ma J."/>
        </authorList>
    </citation>
    <scope>NUCLEOTIDE SEQUENCE [LARGE SCALE GENOMIC DNA]</scope>
    <source>
        <strain evidence="4">JCM 16908</strain>
    </source>
</reference>
<accession>A0ABP7HEG7</accession>
<evidence type="ECO:0000256" key="1">
    <source>
        <dbReference type="PROSITE-ProRule" id="PRU00339"/>
    </source>
</evidence>
<dbReference type="Gene3D" id="1.10.8.430">
    <property type="entry name" value="Helical domain of apoptotic protease-activating factors"/>
    <property type="match status" value="1"/>
</dbReference>
<dbReference type="PANTHER" id="PTHR47691:SF3">
    <property type="entry name" value="HTH-TYPE TRANSCRIPTIONAL REGULATOR RV0890C-RELATED"/>
    <property type="match status" value="1"/>
</dbReference>
<dbReference type="Pfam" id="PF00931">
    <property type="entry name" value="NB-ARC"/>
    <property type="match status" value="1"/>
</dbReference>
<keyword evidence="4" id="KW-1185">Reference proteome</keyword>
<keyword evidence="1" id="KW-0802">TPR repeat</keyword>
<dbReference type="PRINTS" id="PR00364">
    <property type="entry name" value="DISEASERSIST"/>
</dbReference>
<dbReference type="Proteomes" id="UP001500888">
    <property type="component" value="Unassembled WGS sequence"/>
</dbReference>
<dbReference type="PANTHER" id="PTHR47691">
    <property type="entry name" value="REGULATOR-RELATED"/>
    <property type="match status" value="1"/>
</dbReference>
<feature type="repeat" description="TPR" evidence="1">
    <location>
        <begin position="586"/>
        <end position="619"/>
    </location>
</feature>
<evidence type="ECO:0000259" key="2">
    <source>
        <dbReference type="Pfam" id="PF00931"/>
    </source>
</evidence>
<organism evidence="3 4">
    <name type="scientific">Sphaerisporangium flaviroseum</name>
    <dbReference type="NCBI Taxonomy" id="509199"/>
    <lineage>
        <taxon>Bacteria</taxon>
        <taxon>Bacillati</taxon>
        <taxon>Actinomycetota</taxon>
        <taxon>Actinomycetes</taxon>
        <taxon>Streptosporangiales</taxon>
        <taxon>Streptosporangiaceae</taxon>
        <taxon>Sphaerisporangium</taxon>
    </lineage>
</organism>
<dbReference type="SMART" id="SM00028">
    <property type="entry name" value="TPR"/>
    <property type="match status" value="7"/>
</dbReference>
<feature type="repeat" description="TPR" evidence="1">
    <location>
        <begin position="545"/>
        <end position="578"/>
    </location>
</feature>
<protein>
    <recommendedName>
        <fullName evidence="2">NB-ARC domain-containing protein</fullName>
    </recommendedName>
</protein>
<feature type="domain" description="NB-ARC" evidence="2">
    <location>
        <begin position="76"/>
        <end position="228"/>
    </location>
</feature>
<evidence type="ECO:0000313" key="3">
    <source>
        <dbReference type="EMBL" id="GAA3790475.1"/>
    </source>
</evidence>
<dbReference type="EMBL" id="BAAAZR010000001">
    <property type="protein sequence ID" value="GAA3790475.1"/>
    <property type="molecule type" value="Genomic_DNA"/>
</dbReference>
<dbReference type="SUPFAM" id="SSF52540">
    <property type="entry name" value="P-loop containing nucleoside triphosphate hydrolases"/>
    <property type="match status" value="1"/>
</dbReference>
<dbReference type="Gene3D" id="3.40.50.300">
    <property type="entry name" value="P-loop containing nucleotide triphosphate hydrolases"/>
    <property type="match status" value="1"/>
</dbReference>
<dbReference type="InterPro" id="IPR019734">
    <property type="entry name" value="TPR_rpt"/>
</dbReference>
<dbReference type="SUPFAM" id="SSF48452">
    <property type="entry name" value="TPR-like"/>
    <property type="match status" value="2"/>
</dbReference>